<keyword evidence="3" id="KW-1185">Reference proteome</keyword>
<feature type="compositionally biased region" description="Polar residues" evidence="1">
    <location>
        <begin position="33"/>
        <end position="43"/>
    </location>
</feature>
<dbReference type="STRING" id="344612.A1CJK6"/>
<feature type="compositionally biased region" description="Basic and acidic residues" evidence="1">
    <location>
        <begin position="250"/>
        <end position="265"/>
    </location>
</feature>
<dbReference type="OrthoDB" id="5151921at2759"/>
<feature type="compositionally biased region" description="Polar residues" evidence="1">
    <location>
        <begin position="480"/>
        <end position="493"/>
    </location>
</feature>
<evidence type="ECO:0000313" key="2">
    <source>
        <dbReference type="EMBL" id="EAW09330.1"/>
    </source>
</evidence>
<feature type="compositionally biased region" description="Acidic residues" evidence="1">
    <location>
        <begin position="61"/>
        <end position="75"/>
    </location>
</feature>
<feature type="compositionally biased region" description="Polar residues" evidence="1">
    <location>
        <begin position="380"/>
        <end position="392"/>
    </location>
</feature>
<reference evidence="2 3" key="1">
    <citation type="journal article" date="2008" name="PLoS Genet.">
        <title>Genomic islands in the pathogenic filamentous fungus Aspergillus fumigatus.</title>
        <authorList>
            <person name="Fedorova N.D."/>
            <person name="Khaldi N."/>
            <person name="Joardar V.S."/>
            <person name="Maiti R."/>
            <person name="Amedeo P."/>
            <person name="Anderson M.J."/>
            <person name="Crabtree J."/>
            <person name="Silva J.C."/>
            <person name="Badger J.H."/>
            <person name="Albarraq A."/>
            <person name="Angiuoli S."/>
            <person name="Bussey H."/>
            <person name="Bowyer P."/>
            <person name="Cotty P.J."/>
            <person name="Dyer P.S."/>
            <person name="Egan A."/>
            <person name="Galens K."/>
            <person name="Fraser-Liggett C.M."/>
            <person name="Haas B.J."/>
            <person name="Inman J.M."/>
            <person name="Kent R."/>
            <person name="Lemieux S."/>
            <person name="Malavazi I."/>
            <person name="Orvis J."/>
            <person name="Roemer T."/>
            <person name="Ronning C.M."/>
            <person name="Sundaram J.P."/>
            <person name="Sutton G."/>
            <person name="Turner G."/>
            <person name="Venter J.C."/>
            <person name="White O.R."/>
            <person name="Whitty B.R."/>
            <person name="Youngman P."/>
            <person name="Wolfe K.H."/>
            <person name="Goldman G.H."/>
            <person name="Wortman J.R."/>
            <person name="Jiang B."/>
            <person name="Denning D.W."/>
            <person name="Nierman W.C."/>
        </authorList>
    </citation>
    <scope>NUCLEOTIDE SEQUENCE [LARGE SCALE GENOMIC DNA]</scope>
    <source>
        <strain evidence="3">ATCC 1007 / CBS 513.65 / DSM 816 / NCTC 3887 / NRRL 1</strain>
    </source>
</reference>
<dbReference type="KEGG" id="act:ACLA_035330"/>
<feature type="compositionally biased region" description="Polar residues" evidence="1">
    <location>
        <begin position="127"/>
        <end position="137"/>
    </location>
</feature>
<feature type="region of interest" description="Disordered" evidence="1">
    <location>
        <begin position="1"/>
        <end position="269"/>
    </location>
</feature>
<feature type="compositionally biased region" description="Low complexity" evidence="1">
    <location>
        <begin position="403"/>
        <end position="413"/>
    </location>
</feature>
<feature type="compositionally biased region" description="Polar residues" evidence="1">
    <location>
        <begin position="353"/>
        <end position="373"/>
    </location>
</feature>
<dbReference type="OMA" id="RAHPEHM"/>
<feature type="compositionally biased region" description="Basic and acidic residues" evidence="1">
    <location>
        <begin position="156"/>
        <end position="171"/>
    </location>
</feature>
<dbReference type="RefSeq" id="XP_001270756.1">
    <property type="nucleotide sequence ID" value="XM_001270755.1"/>
</dbReference>
<name>A1CJK6_ASPCL</name>
<feature type="compositionally biased region" description="Polar residues" evidence="1">
    <location>
        <begin position="436"/>
        <end position="445"/>
    </location>
</feature>
<feature type="region of interest" description="Disordered" evidence="1">
    <location>
        <begin position="305"/>
        <end position="527"/>
    </location>
</feature>
<dbReference type="AlphaFoldDB" id="A1CJK6"/>
<evidence type="ECO:0000256" key="1">
    <source>
        <dbReference type="SAM" id="MobiDB-lite"/>
    </source>
</evidence>
<sequence>MARPFQTPYEPEFEKLSSPRTNSPSAPFARSETPVSFKTNVNRSKTKRWVEAKKYSYDGNDWGDDEYGEYDDDEPLPVPPASSFSQSTNDLSKVVPRNSARPPLPSMDRSRSMDHVAILGVGLAGSRSRSVEGNTAQAPADSAASDKSLPFVRPADLYKRMQESRRQDSSHHFARSQTEPISQSPPPGNDQGLPETQEARPHGSEHANDDRLVASTVPPKTENDTPTLELPNVKRLSGFDADFVASDPNTHGRDAEATPQDDHNLQHNPSLGFRSVVHQAFDVPETPISTVDSVARSNSDGTSVISLVVGNRGPNEDQTPTIVEEPGEVSTPRDAPDSNLVFKPGHRWDMSLPSPNNSPSRQPIITSPETTAPSMLGEMSSETPTDSTSSFHQPLPHRASVQLPPAAALPAPLNISSTQTLDSSAQQPGVPVIIPSISTENSPQDTESDRLRKEIIRSLSRENTPGAEPQQQDEGFRPQATRQDTEISQQDSLIPSEYERYWSEQAESSPQELRPPVPGYSHAENTSQDLYASSPMIAPAPAPAAQLDSQPKLKRRFSWETSSSGDEVPAVDLQSISPSAVPVPGQFPPAHDSTTELASATVPDAQAVVLDRDQPVDHQLTPEKPKLTIVPPAAMDDSSIAFDGHLPEVADRQSTEVPRSPAAILKVSPSVEPTLLGFRDILGIKSSDERVRAFDRTRDQFATIDTGLQNWLQIVVRAHPEHMDVVEQSTKASSSGPKAAVTNRKFPKLSSLGHFVSHQEGPPSGSGHVRRPSAPLGSIMNKQQVEQRGKDLLHTAGALGGRAGEAAKGLFAKGRNKLKGGGSDKVDA</sequence>
<dbReference type="EMBL" id="DS027056">
    <property type="protein sequence ID" value="EAW09330.1"/>
    <property type="molecule type" value="Genomic_DNA"/>
</dbReference>
<feature type="compositionally biased region" description="Polar residues" evidence="1">
    <location>
        <begin position="414"/>
        <end position="427"/>
    </location>
</feature>
<feature type="compositionally biased region" description="Basic and acidic residues" evidence="1">
    <location>
        <begin position="447"/>
        <end position="460"/>
    </location>
</feature>
<dbReference type="Proteomes" id="UP000006701">
    <property type="component" value="Unassembled WGS sequence"/>
</dbReference>
<organism evidence="2 3">
    <name type="scientific">Aspergillus clavatus (strain ATCC 1007 / CBS 513.65 / DSM 816 / NCTC 3887 / NRRL 1 / QM 1276 / 107)</name>
    <dbReference type="NCBI Taxonomy" id="344612"/>
    <lineage>
        <taxon>Eukaryota</taxon>
        <taxon>Fungi</taxon>
        <taxon>Dikarya</taxon>
        <taxon>Ascomycota</taxon>
        <taxon>Pezizomycotina</taxon>
        <taxon>Eurotiomycetes</taxon>
        <taxon>Eurotiomycetidae</taxon>
        <taxon>Eurotiales</taxon>
        <taxon>Aspergillaceae</taxon>
        <taxon>Aspergillus</taxon>
        <taxon>Aspergillus subgen. Fumigati</taxon>
    </lineage>
</organism>
<gene>
    <name evidence="2" type="ORF">ACLA_035330</name>
</gene>
<protein>
    <submittedName>
        <fullName evidence="2">Uncharacterized protein</fullName>
    </submittedName>
</protein>
<proteinExistence type="predicted"/>
<dbReference type="GeneID" id="4703441"/>
<evidence type="ECO:0000313" key="3">
    <source>
        <dbReference type="Proteomes" id="UP000006701"/>
    </source>
</evidence>
<accession>A1CJK6</accession>
<feature type="compositionally biased region" description="Polar residues" evidence="1">
    <location>
        <begin position="82"/>
        <end position="91"/>
    </location>
</feature>
<dbReference type="eggNOG" id="ENOG502QPM9">
    <property type="taxonomic scope" value="Eukaryota"/>
</dbReference>
<dbReference type="HOGENOM" id="CLU_351588_0_0_1"/>
<dbReference type="VEuPathDB" id="FungiDB:ACLA_035330"/>
<feature type="compositionally biased region" description="Basic and acidic residues" evidence="1">
    <location>
        <begin position="197"/>
        <end position="212"/>
    </location>
</feature>